<dbReference type="EMBL" id="AWWV01009645">
    <property type="protein sequence ID" value="OMO85116.1"/>
    <property type="molecule type" value="Genomic_DNA"/>
</dbReference>
<dbReference type="Proteomes" id="UP000188268">
    <property type="component" value="Unassembled WGS sequence"/>
</dbReference>
<proteinExistence type="predicted"/>
<gene>
    <name evidence="1" type="ORF">CCACVL1_10409</name>
</gene>
<sequence length="37" mass="3991">MAGRQVGFYKPSLCRCRACFPFKSVPLCGGGSILARL</sequence>
<keyword evidence="2" id="KW-1185">Reference proteome</keyword>
<dbReference type="AlphaFoldDB" id="A0A1R3IRB8"/>
<comment type="caution">
    <text evidence="1">The sequence shown here is derived from an EMBL/GenBank/DDBJ whole genome shotgun (WGS) entry which is preliminary data.</text>
</comment>
<dbReference type="Gramene" id="OMO85116">
    <property type="protein sequence ID" value="OMO85116"/>
    <property type="gene ID" value="CCACVL1_10409"/>
</dbReference>
<accession>A0A1R3IRB8</accession>
<protein>
    <submittedName>
        <fullName evidence="1">Uncharacterized protein</fullName>
    </submittedName>
</protein>
<name>A0A1R3IRB8_COCAP</name>
<evidence type="ECO:0000313" key="2">
    <source>
        <dbReference type="Proteomes" id="UP000188268"/>
    </source>
</evidence>
<evidence type="ECO:0000313" key="1">
    <source>
        <dbReference type="EMBL" id="OMO85116.1"/>
    </source>
</evidence>
<organism evidence="1 2">
    <name type="scientific">Corchorus capsularis</name>
    <name type="common">Jute</name>
    <dbReference type="NCBI Taxonomy" id="210143"/>
    <lineage>
        <taxon>Eukaryota</taxon>
        <taxon>Viridiplantae</taxon>
        <taxon>Streptophyta</taxon>
        <taxon>Embryophyta</taxon>
        <taxon>Tracheophyta</taxon>
        <taxon>Spermatophyta</taxon>
        <taxon>Magnoliopsida</taxon>
        <taxon>eudicotyledons</taxon>
        <taxon>Gunneridae</taxon>
        <taxon>Pentapetalae</taxon>
        <taxon>rosids</taxon>
        <taxon>malvids</taxon>
        <taxon>Malvales</taxon>
        <taxon>Malvaceae</taxon>
        <taxon>Grewioideae</taxon>
        <taxon>Apeibeae</taxon>
        <taxon>Corchorus</taxon>
    </lineage>
</organism>
<reference evidence="1 2" key="1">
    <citation type="submission" date="2013-09" db="EMBL/GenBank/DDBJ databases">
        <title>Corchorus capsularis genome sequencing.</title>
        <authorList>
            <person name="Alam M."/>
            <person name="Haque M.S."/>
            <person name="Islam M.S."/>
            <person name="Emdad E.M."/>
            <person name="Islam M.M."/>
            <person name="Ahmed B."/>
            <person name="Halim A."/>
            <person name="Hossen Q.M.M."/>
            <person name="Hossain M.Z."/>
            <person name="Ahmed R."/>
            <person name="Khan M.M."/>
            <person name="Islam R."/>
            <person name="Rashid M.M."/>
            <person name="Khan S.A."/>
            <person name="Rahman M.S."/>
            <person name="Alam M."/>
        </authorList>
    </citation>
    <scope>NUCLEOTIDE SEQUENCE [LARGE SCALE GENOMIC DNA]</scope>
    <source>
        <strain evidence="2">cv. CVL-1</strain>
        <tissue evidence="1">Whole seedling</tissue>
    </source>
</reference>